<keyword evidence="7" id="KW-0812">Transmembrane</keyword>
<gene>
    <name evidence="10" type="ORF">BS50DRAFT_583083</name>
</gene>
<evidence type="ECO:0000256" key="6">
    <source>
        <dbReference type="SAM" id="MobiDB-lite"/>
    </source>
</evidence>
<sequence length="690" mass="75503">MISWTSHVSYSIGLSILSAIVFSFPTLAQTPNPEDWFCGRWWSQSVVKNDVLYIDSGIQKWLDPNVTWRWNGSVVPSTLGTTFSEISGNWISTVSLRSTWDWKTNIVVNEEPKNVSSPSTGTTPPSLIRGHMFHGPENTTGVHVFGGSTYMGNMNWSAYVQPDANTYPLWTFDNGTENSYPWQQHDISQPWLVNHGSAAEAIDQGLGFYLNGQVDRGTAWSTVGRMADGLYLPTPGMVVIDLYGFTSTNISTNDIRGNTPRVGGGMEYFAPIGGMGVLVALGGQIQPGRTEVFANETDGELLDFSAVDVFDIDSYLKDSSTNGTWYQQNTTGDIPAARIDFCTVSISAPDNSSHHIYLYGGRDPTKDITYDDIYVLSLPSFQWVPIFTNGESPRWGHNCHVAGKRQMLTIGGNVTNLQCDWEVKGVAIYDLSTGNWGSVFQTNTTAFTVPQRVLPATGGTTEGAATIREPSGGWTNPDLKTIFDTPRKWGSDQTIRDNGKGSGTNTGAIAGGVVGGLAGLVLIGSAFFFWRRKRAAKSHELEDTERQLELNGEKKHYELQGVNENDPAELAGPEAQELNAPRELVEADYHTATDRAELPGTNIAQGGLSGVPIVRTPGDDLPEQPLYRPGLVRPQSPSTLSQHEVEQKPPTEVEARQDDQPLINVDISRENTLPRVNPLTNPPPPETHPR</sequence>
<dbReference type="AlphaFoldDB" id="A0A2T2P787"/>
<reference evidence="10 11" key="1">
    <citation type="journal article" date="2018" name="Front. Microbiol.">
        <title>Genome-Wide Analysis of Corynespora cassiicola Leaf Fall Disease Putative Effectors.</title>
        <authorList>
            <person name="Lopez D."/>
            <person name="Ribeiro S."/>
            <person name="Label P."/>
            <person name="Fumanal B."/>
            <person name="Venisse J.S."/>
            <person name="Kohler A."/>
            <person name="de Oliveira R.R."/>
            <person name="Labutti K."/>
            <person name="Lipzen A."/>
            <person name="Lail K."/>
            <person name="Bauer D."/>
            <person name="Ohm R.A."/>
            <person name="Barry K.W."/>
            <person name="Spatafora J."/>
            <person name="Grigoriev I.V."/>
            <person name="Martin F.M."/>
            <person name="Pujade-Renaud V."/>
        </authorList>
    </citation>
    <scope>NUCLEOTIDE SEQUENCE [LARGE SCALE GENOMIC DNA]</scope>
    <source>
        <strain evidence="10 11">Philippines</strain>
    </source>
</reference>
<evidence type="ECO:0000256" key="1">
    <source>
        <dbReference type="ARBA" id="ARBA00022441"/>
    </source>
</evidence>
<keyword evidence="4" id="KW-0547">Nucleotide-binding</keyword>
<evidence type="ECO:0000256" key="3">
    <source>
        <dbReference type="ARBA" id="ARBA00022737"/>
    </source>
</evidence>
<keyword evidence="8" id="KW-0732">Signal</keyword>
<dbReference type="EMBL" id="KZ678129">
    <property type="protein sequence ID" value="PSN73561.1"/>
    <property type="molecule type" value="Genomic_DNA"/>
</dbReference>
<organism evidence="10 11">
    <name type="scientific">Corynespora cassiicola Philippines</name>
    <dbReference type="NCBI Taxonomy" id="1448308"/>
    <lineage>
        <taxon>Eukaryota</taxon>
        <taxon>Fungi</taxon>
        <taxon>Dikarya</taxon>
        <taxon>Ascomycota</taxon>
        <taxon>Pezizomycotina</taxon>
        <taxon>Dothideomycetes</taxon>
        <taxon>Pleosporomycetidae</taxon>
        <taxon>Pleosporales</taxon>
        <taxon>Corynesporascaceae</taxon>
        <taxon>Corynespora</taxon>
    </lineage>
</organism>
<protein>
    <recommendedName>
        <fullName evidence="9">Epidermal growth factor receptor-like transmembrane-juxtamembrane segment domain-containing protein</fullName>
    </recommendedName>
</protein>
<feature type="chain" id="PRO_5015507135" description="Epidermal growth factor receptor-like transmembrane-juxtamembrane segment domain-containing protein" evidence="8">
    <location>
        <begin position="29"/>
        <end position="690"/>
    </location>
</feature>
<dbReference type="PANTHER" id="PTHR46228">
    <property type="entry name" value="KELCH DOMAIN-CONTAINING PROTEIN"/>
    <property type="match status" value="1"/>
</dbReference>
<dbReference type="SUPFAM" id="SSF50965">
    <property type="entry name" value="Galactose oxidase, central domain"/>
    <property type="match status" value="1"/>
</dbReference>
<proteinExistence type="predicted"/>
<dbReference type="InterPro" id="IPR049328">
    <property type="entry name" value="TM_ErbB1"/>
</dbReference>
<keyword evidence="2" id="KW-0597">Phosphoprotein</keyword>
<dbReference type="Proteomes" id="UP000240883">
    <property type="component" value="Unassembled WGS sequence"/>
</dbReference>
<keyword evidence="7" id="KW-1133">Transmembrane helix</keyword>
<keyword evidence="3" id="KW-0677">Repeat</keyword>
<feature type="transmembrane region" description="Helical" evidence="7">
    <location>
        <begin position="508"/>
        <end position="530"/>
    </location>
</feature>
<evidence type="ECO:0000259" key="9">
    <source>
        <dbReference type="Pfam" id="PF21314"/>
    </source>
</evidence>
<dbReference type="GO" id="GO:0005524">
    <property type="term" value="F:ATP binding"/>
    <property type="evidence" value="ECO:0007669"/>
    <property type="project" value="UniProtKB-KW"/>
</dbReference>
<dbReference type="InterPro" id="IPR011043">
    <property type="entry name" value="Gal_Oxase/kelch_b-propeller"/>
</dbReference>
<dbReference type="STRING" id="1448308.A0A2T2P787"/>
<evidence type="ECO:0000256" key="5">
    <source>
        <dbReference type="ARBA" id="ARBA00022840"/>
    </source>
</evidence>
<feature type="signal peptide" evidence="8">
    <location>
        <begin position="1"/>
        <end position="28"/>
    </location>
</feature>
<feature type="region of interest" description="Disordered" evidence="6">
    <location>
        <begin position="596"/>
        <end position="690"/>
    </location>
</feature>
<keyword evidence="7" id="KW-0472">Membrane</keyword>
<feature type="compositionally biased region" description="Basic and acidic residues" evidence="6">
    <location>
        <begin position="643"/>
        <end position="659"/>
    </location>
</feature>
<keyword evidence="5" id="KW-0067">ATP-binding</keyword>
<keyword evidence="1" id="KW-0880">Kelch repeat</keyword>
<accession>A0A2T2P787</accession>
<feature type="domain" description="Epidermal growth factor receptor-like transmembrane-juxtamembrane segment" evidence="9">
    <location>
        <begin position="509"/>
        <end position="541"/>
    </location>
</feature>
<dbReference type="Pfam" id="PF21314">
    <property type="entry name" value="TM_ErbB1"/>
    <property type="match status" value="1"/>
</dbReference>
<name>A0A2T2P787_CORCC</name>
<evidence type="ECO:0000256" key="4">
    <source>
        <dbReference type="ARBA" id="ARBA00022741"/>
    </source>
</evidence>
<evidence type="ECO:0000313" key="11">
    <source>
        <dbReference type="Proteomes" id="UP000240883"/>
    </source>
</evidence>
<dbReference type="PANTHER" id="PTHR46228:SF2">
    <property type="entry name" value="KELCH REPEAT PROTEIN (AFU_ORTHOLOGUE AFUA_4G14350)"/>
    <property type="match status" value="1"/>
</dbReference>
<dbReference type="OrthoDB" id="10251809at2759"/>
<keyword evidence="11" id="KW-1185">Reference proteome</keyword>
<feature type="compositionally biased region" description="Pro residues" evidence="6">
    <location>
        <begin position="680"/>
        <end position="690"/>
    </location>
</feature>
<evidence type="ECO:0000313" key="10">
    <source>
        <dbReference type="EMBL" id="PSN73561.1"/>
    </source>
</evidence>
<evidence type="ECO:0000256" key="2">
    <source>
        <dbReference type="ARBA" id="ARBA00022553"/>
    </source>
</evidence>
<evidence type="ECO:0000256" key="8">
    <source>
        <dbReference type="SAM" id="SignalP"/>
    </source>
</evidence>
<evidence type="ECO:0000256" key="7">
    <source>
        <dbReference type="SAM" id="Phobius"/>
    </source>
</evidence>